<dbReference type="RefSeq" id="WP_144357795.1">
    <property type="nucleotide sequence ID" value="NZ_VMNH01000005.1"/>
</dbReference>
<reference evidence="3 4" key="1">
    <citation type="submission" date="2019-07" db="EMBL/GenBank/DDBJ databases">
        <title>The pathways for chlorine oxyanion respiration interact through the shared metabolite chlorate.</title>
        <authorList>
            <person name="Barnum T.P."/>
            <person name="Cheng Y."/>
            <person name="Hill K.A."/>
            <person name="Lucas L.N."/>
            <person name="Carlson H.K."/>
            <person name="Coates J.D."/>
        </authorList>
    </citation>
    <scope>NUCLEOTIDE SEQUENCE [LARGE SCALE GENOMIC DNA]</scope>
    <source>
        <strain evidence="3 4">BK-1</strain>
    </source>
</reference>
<comment type="caution">
    <text evidence="3">The sequence shown here is derived from an EMBL/GenBank/DDBJ whole genome shotgun (WGS) entry which is preliminary data.</text>
</comment>
<name>A0A557SGY2_9GAMM</name>
<dbReference type="EMBL" id="VMNH01000005">
    <property type="protein sequence ID" value="TVO76665.1"/>
    <property type="molecule type" value="Genomic_DNA"/>
</dbReference>
<keyword evidence="2" id="KW-0472">Membrane</keyword>
<evidence type="ECO:0000256" key="1">
    <source>
        <dbReference type="SAM" id="MobiDB-lite"/>
    </source>
</evidence>
<keyword evidence="4" id="KW-1185">Reference proteome</keyword>
<feature type="region of interest" description="Disordered" evidence="1">
    <location>
        <begin position="112"/>
        <end position="142"/>
    </location>
</feature>
<keyword evidence="2" id="KW-0812">Transmembrane</keyword>
<sequence length="334" mass="36969">MSSSKYQLVFSGKLLKGFKHAEVQKALAHLLKIPLDQAGHLIQGDRFRIKKALEKDKAERLLEKIILRGAECSVEPVRNKESKPIKSAAEADPVDQVDTELVDTSERLTLDFSHGGDASSVNDESPLTLDLPELTPDDDNTRPMAVVKPERSSGDEIVLASSPEVAEFKPEDDSENVGTFYERGVGTRSKDEEKSAVNKKNQLYIVLAGLIGVVVAAWLLMPMLMEEEPTPVVSTAPAVPVDPQRAQTLRRLEQLNRSVSVWMIQYGSGFNPAQVTLERLQQDLKMSEQDMLDGWGTALRFEPEAQVYRVISAGPDKEFGTGDELKRETATARK</sequence>
<proteinExistence type="predicted"/>
<protein>
    <submittedName>
        <fullName evidence="3">Uncharacterized protein</fullName>
    </submittedName>
</protein>
<dbReference type="AlphaFoldDB" id="A0A557SGY2"/>
<evidence type="ECO:0000313" key="3">
    <source>
        <dbReference type="EMBL" id="TVO76665.1"/>
    </source>
</evidence>
<feature type="transmembrane region" description="Helical" evidence="2">
    <location>
        <begin position="203"/>
        <end position="225"/>
    </location>
</feature>
<gene>
    <name evidence="3" type="ORF">FHP88_04370</name>
</gene>
<feature type="region of interest" description="Disordered" evidence="1">
    <location>
        <begin position="77"/>
        <end position="96"/>
    </location>
</feature>
<evidence type="ECO:0000313" key="4">
    <source>
        <dbReference type="Proteomes" id="UP000316649"/>
    </source>
</evidence>
<evidence type="ECO:0000256" key="2">
    <source>
        <dbReference type="SAM" id="Phobius"/>
    </source>
</evidence>
<dbReference type="OrthoDB" id="7058848at2"/>
<accession>A0A557SGY2</accession>
<dbReference type="Proteomes" id="UP000316649">
    <property type="component" value="Unassembled WGS sequence"/>
</dbReference>
<keyword evidence="2" id="KW-1133">Transmembrane helix</keyword>
<organism evidence="3 4">
    <name type="scientific">Sedimenticola selenatireducens</name>
    <dbReference type="NCBI Taxonomy" id="191960"/>
    <lineage>
        <taxon>Bacteria</taxon>
        <taxon>Pseudomonadati</taxon>
        <taxon>Pseudomonadota</taxon>
        <taxon>Gammaproteobacteria</taxon>
        <taxon>Chromatiales</taxon>
        <taxon>Sedimenticolaceae</taxon>
        <taxon>Sedimenticola</taxon>
    </lineage>
</organism>